<dbReference type="SMART" id="SM00252">
    <property type="entry name" value="SH2"/>
    <property type="match status" value="1"/>
</dbReference>
<evidence type="ECO:0000313" key="6">
    <source>
        <dbReference type="RefSeq" id="XP_060030552.1"/>
    </source>
</evidence>
<dbReference type="Gene3D" id="3.30.505.10">
    <property type="entry name" value="SH2 domain"/>
    <property type="match status" value="1"/>
</dbReference>
<evidence type="ECO:0000259" key="4">
    <source>
        <dbReference type="PROSITE" id="PS50001"/>
    </source>
</evidence>
<feature type="region of interest" description="Disordered" evidence="3">
    <location>
        <begin position="1"/>
        <end position="200"/>
    </location>
</feature>
<dbReference type="SUPFAM" id="SSF52374">
    <property type="entry name" value="Nucleotidylyl transferase"/>
    <property type="match status" value="1"/>
</dbReference>
<feature type="compositionally biased region" description="Gly residues" evidence="3">
    <location>
        <begin position="57"/>
        <end position="67"/>
    </location>
</feature>
<evidence type="ECO:0000256" key="1">
    <source>
        <dbReference type="ARBA" id="ARBA00022999"/>
    </source>
</evidence>
<dbReference type="InterPro" id="IPR035044">
    <property type="entry name" value="SHF_SH2"/>
</dbReference>
<dbReference type="InterPro" id="IPR051846">
    <property type="entry name" value="SH2_domain_adapters"/>
</dbReference>
<feature type="compositionally biased region" description="Pro residues" evidence="3">
    <location>
        <begin position="121"/>
        <end position="133"/>
    </location>
</feature>
<evidence type="ECO:0000256" key="2">
    <source>
        <dbReference type="PROSITE-ProRule" id="PRU00191"/>
    </source>
</evidence>
<gene>
    <name evidence="6" type="primary">SHF</name>
</gene>
<feature type="region of interest" description="Disordered" evidence="3">
    <location>
        <begin position="214"/>
        <end position="269"/>
    </location>
</feature>
<dbReference type="InterPro" id="IPR036860">
    <property type="entry name" value="SH2_dom_sf"/>
</dbReference>
<evidence type="ECO:0000313" key="5">
    <source>
        <dbReference type="Proteomes" id="UP001652624"/>
    </source>
</evidence>
<dbReference type="RefSeq" id="XP_060030552.1">
    <property type="nucleotide sequence ID" value="XM_060174569.1"/>
</dbReference>
<dbReference type="CDD" id="cd10392">
    <property type="entry name" value="SH2_SHF"/>
    <property type="match status" value="1"/>
</dbReference>
<feature type="compositionally biased region" description="Pro residues" evidence="3">
    <location>
        <begin position="79"/>
        <end position="91"/>
    </location>
</feature>
<dbReference type="InterPro" id="IPR000980">
    <property type="entry name" value="SH2"/>
</dbReference>
<proteinExistence type="predicted"/>
<protein>
    <submittedName>
        <fullName evidence="6">SH2 domain-containing adapter protein F isoform X2</fullName>
    </submittedName>
</protein>
<dbReference type="Pfam" id="PF00017">
    <property type="entry name" value="SH2"/>
    <property type="match status" value="1"/>
</dbReference>
<dbReference type="PANTHER" id="PTHR15127:SF28">
    <property type="entry name" value="SH2 DOMAIN-CONTAINING ADAPTER PROTEIN F"/>
    <property type="match status" value="1"/>
</dbReference>
<dbReference type="GeneID" id="103108377"/>
<sequence>MLLSGAPPAGSGPGPRAQGGAAGGPGGSRRGAGGAGAGPGGGGSGGVAKWLREHLGFRGGGGGGGGKPAPPEPDYRAPAPSPAAPPAPPPDILAAYRLQRERDFEDPYSGGPSGSTAPATPAAPGPAPPPRHGSPPHRLIRVETPGPPAAPPEERISGHPASSDRLAILEDYADPFDVQESGDTPTGASGVPEKVPENDGYMEPYEAQKMMAEIRGSKDTAAQPLPLYDTPYEPEEEGATPEGEGAAWPRESRLPEDDERPPEEYDQPWEWKKERISKAFAAQFEGTEKSCLSPGWEEKGRLPRLSAGNPKSAKPLSLEPSSPLGEWTDPALPLENQVWYHGAISRTDAENLLRLCKEASYLVRNSETSKNDFSLSLKSSQGFMHMKLSRTKEHKYVLGQNSPPFSSVPEIVHHYASRKLPIKGAEHMSLLYPVAIRTL</sequence>
<dbReference type="PANTHER" id="PTHR15127">
    <property type="entry name" value="HEAVYWEIGHT, ISOFORM A"/>
    <property type="match status" value="1"/>
</dbReference>
<feature type="compositionally biased region" description="Gly residues" evidence="3">
    <location>
        <begin position="20"/>
        <end position="46"/>
    </location>
</feature>
<dbReference type="PRINTS" id="PR00401">
    <property type="entry name" value="SH2DOMAIN"/>
</dbReference>
<feature type="region of interest" description="Disordered" evidence="3">
    <location>
        <begin position="289"/>
        <end position="325"/>
    </location>
</feature>
<evidence type="ECO:0000256" key="3">
    <source>
        <dbReference type="SAM" id="MobiDB-lite"/>
    </source>
</evidence>
<feature type="compositionally biased region" description="Acidic residues" evidence="3">
    <location>
        <begin position="256"/>
        <end position="267"/>
    </location>
</feature>
<feature type="compositionally biased region" description="Low complexity" evidence="3">
    <location>
        <begin position="240"/>
        <end position="249"/>
    </location>
</feature>
<reference evidence="6" key="1">
    <citation type="submission" date="2025-08" db="UniProtKB">
        <authorList>
            <consortium name="RefSeq"/>
        </authorList>
    </citation>
    <scope>IDENTIFICATION</scope>
</reference>
<dbReference type="Proteomes" id="UP001652624">
    <property type="component" value="Chromosome 16"/>
</dbReference>
<keyword evidence="1 2" id="KW-0727">SH2 domain</keyword>
<feature type="compositionally biased region" description="Low complexity" evidence="3">
    <location>
        <begin position="1"/>
        <end position="19"/>
    </location>
</feature>
<accession>A0ABM3W1V6</accession>
<name>A0ABM3W1V6_ERIEU</name>
<organism evidence="5 6">
    <name type="scientific">Erinaceus europaeus</name>
    <name type="common">Western European hedgehog</name>
    <dbReference type="NCBI Taxonomy" id="9365"/>
    <lineage>
        <taxon>Eukaryota</taxon>
        <taxon>Metazoa</taxon>
        <taxon>Chordata</taxon>
        <taxon>Craniata</taxon>
        <taxon>Vertebrata</taxon>
        <taxon>Euteleostomi</taxon>
        <taxon>Mammalia</taxon>
        <taxon>Eutheria</taxon>
        <taxon>Laurasiatheria</taxon>
        <taxon>Eulipotyphla</taxon>
        <taxon>Erinaceidae</taxon>
        <taxon>Erinaceinae</taxon>
        <taxon>Erinaceus</taxon>
    </lineage>
</organism>
<dbReference type="SUPFAM" id="SSF55550">
    <property type="entry name" value="SH2 domain"/>
    <property type="match status" value="1"/>
</dbReference>
<dbReference type="PROSITE" id="PS50001">
    <property type="entry name" value="SH2"/>
    <property type="match status" value="1"/>
</dbReference>
<feature type="domain" description="SH2" evidence="4">
    <location>
        <begin position="339"/>
        <end position="434"/>
    </location>
</feature>
<keyword evidence="5" id="KW-1185">Reference proteome</keyword>